<dbReference type="Proteomes" id="UP000005316">
    <property type="component" value="Unassembled WGS sequence"/>
</dbReference>
<dbReference type="InterPro" id="IPR013813">
    <property type="entry name" value="Endoribo_LPSP/chorism_mut-like"/>
</dbReference>
<accession>F9DUT3</accession>
<evidence type="ECO:0000259" key="1">
    <source>
        <dbReference type="Pfam" id="PF14588"/>
    </source>
</evidence>
<dbReference type="STRING" id="759851.SAMN04244570_0173"/>
<dbReference type="PANTHER" id="PTHR43760:SF1">
    <property type="entry name" value="ENDORIBONUCLEASE L-PSP_CHORISMATE MUTASE-LIKE DOMAIN-CONTAINING PROTEIN"/>
    <property type="match status" value="1"/>
</dbReference>
<dbReference type="Pfam" id="PF14588">
    <property type="entry name" value="YjgF_endoribonc"/>
    <property type="match status" value="1"/>
</dbReference>
<evidence type="ECO:0000313" key="3">
    <source>
        <dbReference type="Proteomes" id="UP000005316"/>
    </source>
</evidence>
<reference evidence="2 3" key="1">
    <citation type="submission" date="2011-04" db="EMBL/GenBank/DDBJ databases">
        <authorList>
            <person name="Muzny D."/>
            <person name="Qin X."/>
            <person name="Deng J."/>
            <person name="Jiang H."/>
            <person name="Liu Y."/>
            <person name="Qu J."/>
            <person name="Song X.-Z."/>
            <person name="Zhang L."/>
            <person name="Thornton R."/>
            <person name="Coyle M."/>
            <person name="Francisco L."/>
            <person name="Jackson L."/>
            <person name="Javaid M."/>
            <person name="Korchina V."/>
            <person name="Kovar C."/>
            <person name="Mata R."/>
            <person name="Mathew T."/>
            <person name="Ngo R."/>
            <person name="Nguyen L."/>
            <person name="Nguyen N."/>
            <person name="Okwuonu G."/>
            <person name="Ongeri F."/>
            <person name="Pham C."/>
            <person name="Simmons D."/>
            <person name="Wilczek-Boney K."/>
            <person name="Hale W."/>
            <person name="Jakkamsetti A."/>
            <person name="Pham P."/>
            <person name="Ruth R."/>
            <person name="San Lucas F."/>
            <person name="Warren J."/>
            <person name="Zhang J."/>
            <person name="Zhao Z."/>
            <person name="Zhou C."/>
            <person name="Zhu D."/>
            <person name="Lee S."/>
            <person name="Bess C."/>
            <person name="Blankenburg K."/>
            <person name="Forbes L."/>
            <person name="Fu Q."/>
            <person name="Gubbala S."/>
            <person name="Hirani K."/>
            <person name="Jayaseelan J.C."/>
            <person name="Lara F."/>
            <person name="Munidasa M."/>
            <person name="Palculict T."/>
            <person name="Patil S."/>
            <person name="Pu L.-L."/>
            <person name="Saada N."/>
            <person name="Tang L."/>
            <person name="Weissenberger G."/>
            <person name="Zhu Y."/>
            <person name="Hemphill L."/>
            <person name="Shang Y."/>
            <person name="Youmans B."/>
            <person name="Ayvaz T."/>
            <person name="Ross M."/>
            <person name="Santibanez J."/>
            <person name="Aqrawi P."/>
            <person name="Gross S."/>
            <person name="Joshi V."/>
            <person name="Fowler G."/>
            <person name="Nazareth L."/>
            <person name="Reid J."/>
            <person name="Worley K."/>
            <person name="Petrosino J."/>
            <person name="Highlander S."/>
            <person name="Gibbs R."/>
        </authorList>
    </citation>
    <scope>NUCLEOTIDE SEQUENCE [LARGE SCALE GENOMIC DNA]</scope>
    <source>
        <strain evidence="2 3">2681</strain>
    </source>
</reference>
<dbReference type="HOGENOM" id="CLU_104845_0_1_9"/>
<dbReference type="EMBL" id="AFPZ01000076">
    <property type="protein sequence ID" value="EGQ24121.1"/>
    <property type="molecule type" value="Genomic_DNA"/>
</dbReference>
<name>F9DUT3_9BACL</name>
<dbReference type="AlphaFoldDB" id="F9DUT3"/>
<dbReference type="CDD" id="cd02199">
    <property type="entry name" value="YjgF_YER057c_UK114_like_1"/>
    <property type="match status" value="1"/>
</dbReference>
<dbReference type="PANTHER" id="PTHR43760">
    <property type="entry name" value="ENDORIBONUCLEASE-RELATED"/>
    <property type="match status" value="1"/>
</dbReference>
<evidence type="ECO:0000313" key="2">
    <source>
        <dbReference type="EMBL" id="EGQ24121.1"/>
    </source>
</evidence>
<feature type="domain" description="Endoribonuclease L-PSP/chorismate mutase-like" evidence="1">
    <location>
        <begin position="19"/>
        <end position="153"/>
    </location>
</feature>
<organism evidence="2 3">
    <name type="scientific">Sporosarcina newyorkensis 2681</name>
    <dbReference type="NCBI Taxonomy" id="1027292"/>
    <lineage>
        <taxon>Bacteria</taxon>
        <taxon>Bacillati</taxon>
        <taxon>Bacillota</taxon>
        <taxon>Bacilli</taxon>
        <taxon>Bacillales</taxon>
        <taxon>Caryophanaceae</taxon>
        <taxon>Sporosarcina</taxon>
    </lineage>
</organism>
<protein>
    <submittedName>
        <fullName evidence="2">Endoribonuclease L-PSP family protein</fullName>
    </submittedName>
</protein>
<dbReference type="SUPFAM" id="SSF55298">
    <property type="entry name" value="YjgF-like"/>
    <property type="match status" value="1"/>
</dbReference>
<dbReference type="InterPro" id="IPR035959">
    <property type="entry name" value="RutC-like_sf"/>
</dbReference>
<gene>
    <name evidence="2" type="ORF">HMPREF9372_2564</name>
</gene>
<dbReference type="Gene3D" id="3.30.1330.40">
    <property type="entry name" value="RutC-like"/>
    <property type="match status" value="1"/>
</dbReference>
<dbReference type="eggNOG" id="COG0251">
    <property type="taxonomic scope" value="Bacteria"/>
</dbReference>
<proteinExistence type="predicted"/>
<comment type="caution">
    <text evidence="2">The sequence shown here is derived from an EMBL/GenBank/DDBJ whole genome shotgun (WGS) entry which is preliminary data.</text>
</comment>
<sequence length="168" mass="18445">MIRSIQYFRIGGQEMNIEGKLKELGIELPPASRPMANYQMTARLGSALYTSGAGYMREGKAMITGKLGDDVSMEQGYQAARETALQLMSNLRAELGSLDKIKSFVKILGFVNSTDDFIRQPEVINGASDVIVEVFGDKGEHARSAIGVNTLPFDIPVEIELIVEVEEE</sequence>